<name>A0A8S5UU95_9CAUD</name>
<evidence type="ECO:0000313" key="1">
    <source>
        <dbReference type="EMBL" id="DAF97942.1"/>
    </source>
</evidence>
<accession>A0A8S5UU95</accession>
<evidence type="ECO:0008006" key="2">
    <source>
        <dbReference type="Google" id="ProtNLM"/>
    </source>
</evidence>
<dbReference type="EMBL" id="BK016138">
    <property type="protein sequence ID" value="DAF97942.1"/>
    <property type="molecule type" value="Genomic_DNA"/>
</dbReference>
<protein>
    <recommendedName>
        <fullName evidence="2">Tail protein</fullName>
    </recommendedName>
</protein>
<reference evidence="1" key="1">
    <citation type="journal article" date="2021" name="Proc. Natl. Acad. Sci. U.S.A.">
        <title>A Catalog of Tens of Thousands of Viruses from Human Metagenomes Reveals Hidden Associations with Chronic Diseases.</title>
        <authorList>
            <person name="Tisza M.J."/>
            <person name="Buck C.B."/>
        </authorList>
    </citation>
    <scope>NUCLEOTIDE SEQUENCE</scope>
    <source>
        <strain evidence="1">CtvxP16</strain>
    </source>
</reference>
<proteinExistence type="predicted"/>
<sequence length="407" mass="45945">MQYRAFKIKELDEPYQWTFKNTSGVMKTFTNYDTLAYAAGGAVSKWSIDDDYLLSNNSTATITAPTKAVPGQIIALIDDAGTKAFGMITGVDNDNLQITFRSVLSFFDIDILNPMRELATQEDDDVKIKYMYDGVEDTALMLAAIFSSTGTDKYRRLPVRIRTSGGGKTDGTYNVPAIWKYTDNTFNCKEWLQALFDTHNVVVQCKLVFEVSRAFIEIYVAHNMRGGRLVKNNIHAMTITHNEDSAAKATVCQVIDKESKALLSTWFLLDNNTVSEDASATNRVQPYKLTVAEFDSDNTVDATEQSIAEDNLLYSDLNHYVKCEFDRESAMYPKNLNIGDSVTIVPKLEEMSDDKALTNEYADKTLKSIYTGKKEDSDNSMVTLIFGKIRINYTDIIQMRYQRKARD</sequence>
<organism evidence="1">
    <name type="scientific">Myoviridae sp. ctvxP16</name>
    <dbReference type="NCBI Taxonomy" id="2825205"/>
    <lineage>
        <taxon>Viruses</taxon>
        <taxon>Duplodnaviria</taxon>
        <taxon>Heunggongvirae</taxon>
        <taxon>Uroviricota</taxon>
        <taxon>Caudoviricetes</taxon>
    </lineage>
</organism>